<evidence type="ECO:0000313" key="1">
    <source>
        <dbReference type="EMBL" id="GIP56174.1"/>
    </source>
</evidence>
<comment type="caution">
    <text evidence="1">The sequence shown here is derived from an EMBL/GenBank/DDBJ whole genome shotgun (WGS) entry which is preliminary data.</text>
</comment>
<gene>
    <name evidence="1" type="ORF">J42TS3_52090</name>
</gene>
<reference evidence="1 2" key="1">
    <citation type="submission" date="2021-03" db="EMBL/GenBank/DDBJ databases">
        <title>Antimicrobial resistance genes in bacteria isolated from Japanese honey, and their potential for conferring macrolide and lincosamide resistance in the American foulbrood pathogen Paenibacillus larvae.</title>
        <authorList>
            <person name="Okamoto M."/>
            <person name="Kumagai M."/>
            <person name="Kanamori H."/>
            <person name="Takamatsu D."/>
        </authorList>
    </citation>
    <scope>NUCLEOTIDE SEQUENCE [LARGE SCALE GENOMIC DNA]</scope>
    <source>
        <strain evidence="1 2">J42TS3</strain>
    </source>
</reference>
<accession>A0ABQ4MJL3</accession>
<keyword evidence="2" id="KW-1185">Reference proteome</keyword>
<protein>
    <submittedName>
        <fullName evidence="1">Uncharacterized protein</fullName>
    </submittedName>
</protein>
<dbReference type="EMBL" id="BOSL01000035">
    <property type="protein sequence ID" value="GIP56174.1"/>
    <property type="molecule type" value="Genomic_DNA"/>
</dbReference>
<dbReference type="RefSeq" id="WP_213656838.1">
    <property type="nucleotide sequence ID" value="NZ_BOSL01000035.1"/>
</dbReference>
<evidence type="ECO:0000313" key="2">
    <source>
        <dbReference type="Proteomes" id="UP000679992"/>
    </source>
</evidence>
<name>A0ABQ4MJL3_9BACL</name>
<organism evidence="1 2">
    <name type="scientific">Paenibacillus vini</name>
    <dbReference type="NCBI Taxonomy" id="1476024"/>
    <lineage>
        <taxon>Bacteria</taxon>
        <taxon>Bacillati</taxon>
        <taxon>Bacillota</taxon>
        <taxon>Bacilli</taxon>
        <taxon>Bacillales</taxon>
        <taxon>Paenibacillaceae</taxon>
        <taxon>Paenibacillus</taxon>
    </lineage>
</organism>
<sequence>MQIGRKIYYEKSTGFVIVDTRPRSGNVRETTQEEDFANYTALAERVPETVGVIQLEYGQYEEDFAECNGYRVNLDTLELEFSYPDPSNPEQPPAYQKPLTEQIAELRASDLDNKEAIASLLEMTLGGL</sequence>
<proteinExistence type="predicted"/>
<dbReference type="Proteomes" id="UP000679992">
    <property type="component" value="Unassembled WGS sequence"/>
</dbReference>